<comment type="miscellaneous">
    <text evidence="10">The reaction produces a racemic mixture of D-glycero-alpha-D-manno-heptose 7-phosphate and D-glycero-beta-D-manno-heptose 7-phosphate.</text>
</comment>
<dbReference type="HAMAP" id="MF_00067">
    <property type="entry name" value="GmhA"/>
    <property type="match status" value="1"/>
</dbReference>
<comment type="cofactor">
    <cofactor evidence="10">
        <name>Zn(2+)</name>
        <dbReference type="ChEBI" id="CHEBI:29105"/>
    </cofactor>
    <text evidence="10">Binds 1 zinc ion per subunit.</text>
</comment>
<dbReference type="GO" id="GO:0008968">
    <property type="term" value="F:D-sedoheptulose 7-phosphate isomerase activity"/>
    <property type="evidence" value="ECO:0007669"/>
    <property type="project" value="UniProtKB-UniRule"/>
</dbReference>
<feature type="binding site" evidence="10">
    <location>
        <position position="46"/>
    </location>
    <ligand>
        <name>substrate</name>
    </ligand>
</feature>
<dbReference type="PROSITE" id="PS51464">
    <property type="entry name" value="SIS"/>
    <property type="match status" value="1"/>
</dbReference>
<dbReference type="EMBL" id="NEVM01000005">
    <property type="protein sequence ID" value="OZI32577.1"/>
    <property type="molecule type" value="Genomic_DNA"/>
</dbReference>
<feature type="binding site" evidence="10">
    <location>
        <position position="42"/>
    </location>
    <ligand>
        <name>Zn(2+)</name>
        <dbReference type="ChEBI" id="CHEBI:29105"/>
    </ligand>
</feature>
<dbReference type="CDD" id="cd05006">
    <property type="entry name" value="SIS_GmhA"/>
    <property type="match status" value="1"/>
</dbReference>
<evidence type="ECO:0000259" key="11">
    <source>
        <dbReference type="PROSITE" id="PS51464"/>
    </source>
</evidence>
<comment type="function">
    <text evidence="2 10">Catalyzes the isomerization of sedoheptulose 7-phosphate in D-glycero-D-manno-heptose 7-phosphate.</text>
</comment>
<dbReference type="UniPathway" id="UPA00041">
    <property type="reaction ID" value="UER00436"/>
</dbReference>
<proteinExistence type="inferred from homology"/>
<evidence type="ECO:0000256" key="2">
    <source>
        <dbReference type="ARBA" id="ARBA00003172"/>
    </source>
</evidence>
<gene>
    <name evidence="10" type="primary">gmhA</name>
    <name evidence="12" type="ORF">CAL29_29800</name>
</gene>
<dbReference type="GO" id="GO:0005975">
    <property type="term" value="P:carbohydrate metabolic process"/>
    <property type="evidence" value="ECO:0007669"/>
    <property type="project" value="UniProtKB-UniRule"/>
</dbReference>
<dbReference type="Pfam" id="PF13580">
    <property type="entry name" value="SIS_2"/>
    <property type="match status" value="1"/>
</dbReference>
<protein>
    <recommendedName>
        <fullName evidence="10">Phosphoheptose isomerase</fullName>
        <ecNumber evidence="10">5.3.1.28</ecNumber>
    </recommendedName>
    <alternativeName>
        <fullName evidence="10">Sedoheptulose 7-phosphate isomerase</fullName>
    </alternativeName>
</protein>
<organism evidence="12 13">
    <name type="scientific">Bordetella genomosp. 10</name>
    <dbReference type="NCBI Taxonomy" id="1416804"/>
    <lineage>
        <taxon>Bacteria</taxon>
        <taxon>Pseudomonadati</taxon>
        <taxon>Pseudomonadota</taxon>
        <taxon>Betaproteobacteria</taxon>
        <taxon>Burkholderiales</taxon>
        <taxon>Alcaligenaceae</taxon>
        <taxon>Bordetella</taxon>
    </lineage>
</organism>
<dbReference type="GO" id="GO:0008270">
    <property type="term" value="F:zinc ion binding"/>
    <property type="evidence" value="ECO:0007669"/>
    <property type="project" value="UniProtKB-UniRule"/>
</dbReference>
<keyword evidence="13" id="KW-1185">Reference proteome</keyword>
<dbReference type="Gene3D" id="3.40.50.10490">
    <property type="entry name" value="Glucose-6-phosphate isomerase like protein, domain 1"/>
    <property type="match status" value="1"/>
</dbReference>
<comment type="pathway">
    <text evidence="10">Carbohydrate biosynthesis; D-glycero-D-manno-heptose 7-phosphate biosynthesis; D-glycero-alpha-D-manno-heptose 7-phosphate and D-glycero-beta-D-manno-heptose 7-phosphate from sedoheptulose 7-phosphate: step 1/1.</text>
</comment>
<dbReference type="PANTHER" id="PTHR30390">
    <property type="entry name" value="SEDOHEPTULOSE 7-PHOSPHATE ISOMERASE / DNAA INITIATOR-ASSOCIATING FACTOR FOR REPLICATION INITIATION"/>
    <property type="match status" value="1"/>
</dbReference>
<comment type="similarity">
    <text evidence="4 10">Belongs to the SIS family. GmhA subfamily.</text>
</comment>
<evidence type="ECO:0000256" key="4">
    <source>
        <dbReference type="ARBA" id="ARBA00009894"/>
    </source>
</evidence>
<keyword evidence="6 10" id="KW-0479">Metal-binding</keyword>
<name>A0A261S6G2_9BORD</name>
<dbReference type="EC" id="5.3.1.28" evidence="10"/>
<dbReference type="OrthoDB" id="9810929at2"/>
<accession>A0A261S6G2</accession>
<feature type="domain" description="SIS" evidence="11">
    <location>
        <begin position="18"/>
        <end position="177"/>
    </location>
</feature>
<evidence type="ECO:0000256" key="8">
    <source>
        <dbReference type="ARBA" id="ARBA00023235"/>
    </source>
</evidence>
<comment type="subcellular location">
    <subcellularLocation>
        <location evidence="3 10">Cytoplasm</location>
    </subcellularLocation>
</comment>
<evidence type="ECO:0000256" key="9">
    <source>
        <dbReference type="ARBA" id="ARBA00023277"/>
    </source>
</evidence>
<evidence type="ECO:0000256" key="10">
    <source>
        <dbReference type="HAMAP-Rule" id="MF_00067"/>
    </source>
</evidence>
<dbReference type="InterPro" id="IPR050099">
    <property type="entry name" value="SIS_GmhA/DiaA_subfam"/>
</dbReference>
<dbReference type="GO" id="GO:0005737">
    <property type="term" value="C:cytoplasm"/>
    <property type="evidence" value="ECO:0007669"/>
    <property type="project" value="UniProtKB-SubCell"/>
</dbReference>
<evidence type="ECO:0000256" key="3">
    <source>
        <dbReference type="ARBA" id="ARBA00004496"/>
    </source>
</evidence>
<keyword evidence="9 10" id="KW-0119">Carbohydrate metabolism</keyword>
<keyword evidence="7 10" id="KW-0862">Zinc</keyword>
<feature type="binding site" evidence="10">
    <location>
        <position position="153"/>
    </location>
    <ligand>
        <name>substrate</name>
    </ligand>
</feature>
<keyword evidence="5 10" id="KW-0963">Cytoplasm</keyword>
<dbReference type="InterPro" id="IPR046348">
    <property type="entry name" value="SIS_dom_sf"/>
</dbReference>
<comment type="catalytic activity">
    <reaction evidence="1 10">
        <text>2 D-sedoheptulose 7-phosphate = D-glycero-alpha-D-manno-heptose 7-phosphate + D-glycero-beta-D-manno-heptose 7-phosphate</text>
        <dbReference type="Rhea" id="RHEA:27489"/>
        <dbReference type="ChEBI" id="CHEBI:57483"/>
        <dbReference type="ChEBI" id="CHEBI:60203"/>
        <dbReference type="ChEBI" id="CHEBI:60204"/>
        <dbReference type="EC" id="5.3.1.28"/>
    </reaction>
</comment>
<evidence type="ECO:0000256" key="6">
    <source>
        <dbReference type="ARBA" id="ARBA00022723"/>
    </source>
</evidence>
<dbReference type="InterPro" id="IPR001347">
    <property type="entry name" value="SIS_dom"/>
</dbReference>
<dbReference type="GO" id="GO:2001061">
    <property type="term" value="P:D-glycero-D-manno-heptose 7-phosphate biosynthetic process"/>
    <property type="evidence" value="ECO:0007669"/>
    <property type="project" value="UniProtKB-UniPathway"/>
</dbReference>
<feature type="binding site" evidence="10">
    <location>
        <position position="46"/>
    </location>
    <ligand>
        <name>Zn(2+)</name>
        <dbReference type="ChEBI" id="CHEBI:29105"/>
    </ligand>
</feature>
<feature type="binding site" evidence="10">
    <location>
        <begin position="33"/>
        <end position="35"/>
    </location>
    <ligand>
        <name>substrate</name>
    </ligand>
</feature>
<sequence length="180" mass="18826">MLAQPALIENVEAAARTVVDALRAGNKVLLCGNGGSAADAQHIAAEFVSRFNFDRDPLAAIALTTDTSIITAIGNDYGYEFLFARQVAALAKPGDVFIGITTSGRSPNVLKAVDAARKLGVKTIGLTGNNDSPINTACDIVINIPSPKTPLIQQAHITVGHTICAIAELEMFGGPQQDKQ</sequence>
<feature type="binding site" evidence="10">
    <location>
        <begin position="75"/>
        <end position="76"/>
    </location>
    <ligand>
        <name>substrate</name>
    </ligand>
</feature>
<dbReference type="InterPro" id="IPR035461">
    <property type="entry name" value="GmhA/DiaA"/>
</dbReference>
<feature type="binding site" evidence="10">
    <location>
        <position position="153"/>
    </location>
    <ligand>
        <name>Zn(2+)</name>
        <dbReference type="ChEBI" id="CHEBI:29105"/>
    </ligand>
</feature>
<comment type="caution">
    <text evidence="12">The sequence shown here is derived from an EMBL/GenBank/DDBJ whole genome shotgun (WGS) entry which is preliminary data.</text>
</comment>
<evidence type="ECO:0000313" key="12">
    <source>
        <dbReference type="EMBL" id="OZI32577.1"/>
    </source>
</evidence>
<dbReference type="SUPFAM" id="SSF53697">
    <property type="entry name" value="SIS domain"/>
    <property type="match status" value="1"/>
</dbReference>
<dbReference type="PANTHER" id="PTHR30390:SF6">
    <property type="entry name" value="DNAA INITIATOR-ASSOCIATING PROTEIN DIAA"/>
    <property type="match status" value="1"/>
</dbReference>
<reference evidence="13" key="1">
    <citation type="submission" date="2017-05" db="EMBL/GenBank/DDBJ databases">
        <title>Complete and WGS of Bordetella genogroups.</title>
        <authorList>
            <person name="Spilker T."/>
            <person name="Lipuma J."/>
        </authorList>
    </citation>
    <scope>NUCLEOTIDE SEQUENCE [LARGE SCALE GENOMIC DNA]</scope>
    <source>
        <strain evidence="13">AU16122</strain>
    </source>
</reference>
<feature type="binding site" evidence="10">
    <location>
        <position position="106"/>
    </location>
    <ligand>
        <name>substrate</name>
    </ligand>
</feature>
<dbReference type="GO" id="GO:0097367">
    <property type="term" value="F:carbohydrate derivative binding"/>
    <property type="evidence" value="ECO:0007669"/>
    <property type="project" value="InterPro"/>
</dbReference>
<evidence type="ECO:0000313" key="13">
    <source>
        <dbReference type="Proteomes" id="UP000216020"/>
    </source>
</evidence>
<comment type="subunit">
    <text evidence="10">Homotetramer.</text>
</comment>
<evidence type="ECO:0000256" key="1">
    <source>
        <dbReference type="ARBA" id="ARBA00000348"/>
    </source>
</evidence>
<keyword evidence="8 10" id="KW-0413">Isomerase</keyword>
<feature type="binding site" evidence="10">
    <location>
        <position position="161"/>
    </location>
    <ligand>
        <name>Zn(2+)</name>
        <dbReference type="ChEBI" id="CHEBI:29105"/>
    </ligand>
</feature>
<dbReference type="AlphaFoldDB" id="A0A261S6G2"/>
<dbReference type="InterPro" id="IPR004515">
    <property type="entry name" value="Phosphoheptose_Isoase"/>
</dbReference>
<feature type="binding site" evidence="10">
    <location>
        <begin position="101"/>
        <end position="103"/>
    </location>
    <ligand>
        <name>substrate</name>
    </ligand>
</feature>
<dbReference type="Proteomes" id="UP000216020">
    <property type="component" value="Unassembled WGS sequence"/>
</dbReference>
<evidence type="ECO:0000256" key="7">
    <source>
        <dbReference type="ARBA" id="ARBA00022833"/>
    </source>
</evidence>
<evidence type="ECO:0000256" key="5">
    <source>
        <dbReference type="ARBA" id="ARBA00022490"/>
    </source>
</evidence>